<reference evidence="2" key="1">
    <citation type="journal article" date="2021" name="Proc. Natl. Acad. Sci. U.S.A.">
        <title>A Catalog of Tens of Thousands of Viruses from Human Metagenomes Reveals Hidden Associations with Chronic Diseases.</title>
        <authorList>
            <person name="Tisza M.J."/>
            <person name="Buck C.B."/>
        </authorList>
    </citation>
    <scope>NUCLEOTIDE SEQUENCE</scope>
    <source>
        <strain evidence="2">Ct3Oc10</strain>
    </source>
</reference>
<feature type="compositionally biased region" description="Basic and acidic residues" evidence="1">
    <location>
        <begin position="142"/>
        <end position="154"/>
    </location>
</feature>
<organism evidence="2">
    <name type="scientific">Myoviridae sp. ct3Oc10</name>
    <dbReference type="NCBI Taxonomy" id="2825025"/>
    <lineage>
        <taxon>Viruses</taxon>
        <taxon>Duplodnaviria</taxon>
        <taxon>Heunggongvirae</taxon>
        <taxon>Uroviricota</taxon>
        <taxon>Caudoviricetes</taxon>
    </lineage>
</organism>
<proteinExistence type="predicted"/>
<feature type="compositionally biased region" description="Polar residues" evidence="1">
    <location>
        <begin position="306"/>
        <end position="316"/>
    </location>
</feature>
<protein>
    <submittedName>
        <fullName evidence="2">Replisome organizer</fullName>
    </submittedName>
</protein>
<evidence type="ECO:0000256" key="1">
    <source>
        <dbReference type="SAM" id="MobiDB-lite"/>
    </source>
</evidence>
<feature type="region of interest" description="Disordered" evidence="1">
    <location>
        <begin position="128"/>
        <end position="167"/>
    </location>
</feature>
<sequence length="328" mass="37028">MARARNIKPGFFDNEILGELPALTRLLFIGLWCLSDREGRLQDRPKRIKKELLGYDDVTADDVDTMLQQLNDNGFIQRYEIAGEQYIQVTNFLKHQNPHCKEQASVIPAPDGEDMGLGVVAKIHVKGRTGTAGNSQDLRTYQTEKEQENTKTPDMHSASTVQAQEKHRSCLADSLIPDSLIPDSKDHTVVAEQPTAPEPEDIDGEEEAKPGKRQQSPDWKTAKTPLEKSFCRFWDAFPAVRKRAKPACWKKWKLIKPDEEMTEHILHAIEVSKQSSDWKRGYVPMPLTWLNQGRWEDISEEVSVNEHSNNGSNAAGSHTAGFHTAGDY</sequence>
<name>A0A8S5U6Y0_9CAUD</name>
<feature type="compositionally biased region" description="Polar residues" evidence="1">
    <location>
        <begin position="131"/>
        <end position="141"/>
    </location>
</feature>
<feature type="region of interest" description="Disordered" evidence="1">
    <location>
        <begin position="192"/>
        <end position="221"/>
    </location>
</feature>
<evidence type="ECO:0000313" key="2">
    <source>
        <dbReference type="EMBL" id="DAF90189.1"/>
    </source>
</evidence>
<feature type="region of interest" description="Disordered" evidence="1">
    <location>
        <begin position="306"/>
        <end position="328"/>
    </location>
</feature>
<accession>A0A8S5U6Y0</accession>
<dbReference type="EMBL" id="BK016023">
    <property type="protein sequence ID" value="DAF90189.1"/>
    <property type="molecule type" value="Genomic_DNA"/>
</dbReference>